<sequence length="72" mass="8023">MIHKEDKRALRLRGNKLSIFGFPLSLLVHFSLCKSFQFVGTALAVNCSKHFGTKVPPTKQVFGKALQKTTFG</sequence>
<gene>
    <name evidence="1" type="ORF">D4741_07925</name>
</gene>
<evidence type="ECO:0000313" key="2">
    <source>
        <dbReference type="Proteomes" id="UP000265938"/>
    </source>
</evidence>
<dbReference type="AlphaFoldDB" id="A0A3A3F731"/>
<comment type="caution">
    <text evidence="1">The sequence shown here is derived from an EMBL/GenBank/DDBJ whole genome shotgun (WGS) entry which is preliminary data.</text>
</comment>
<dbReference type="Proteomes" id="UP000265938">
    <property type="component" value="Unassembled WGS sequence"/>
</dbReference>
<evidence type="ECO:0000313" key="1">
    <source>
        <dbReference type="EMBL" id="RJF37978.1"/>
    </source>
</evidence>
<dbReference type="EMBL" id="QYSE01000001">
    <property type="protein sequence ID" value="RJF37978.1"/>
    <property type="molecule type" value="Genomic_DNA"/>
</dbReference>
<organism evidence="1 2">
    <name type="scientific">Pseudoalteromonas gelatinilytica</name>
    <dbReference type="NCBI Taxonomy" id="1703256"/>
    <lineage>
        <taxon>Bacteria</taxon>
        <taxon>Pseudomonadati</taxon>
        <taxon>Pseudomonadota</taxon>
        <taxon>Gammaproteobacteria</taxon>
        <taxon>Alteromonadales</taxon>
        <taxon>Pseudoalteromonadaceae</taxon>
        <taxon>Pseudoalteromonas</taxon>
    </lineage>
</organism>
<proteinExistence type="predicted"/>
<accession>A0A3A3F731</accession>
<name>A0A3A3F731_9GAMM</name>
<reference evidence="1 2" key="1">
    <citation type="submission" date="2018-09" db="EMBL/GenBank/DDBJ databases">
        <title>Identification of marine bacteria producing industrial enzymes.</title>
        <authorList>
            <person name="Cheng T.H."/>
            <person name="Saidin J."/>
            <person name="Muhd D.D."/>
            <person name="Isa M.N.M."/>
            <person name="Bakar M.F.A."/>
            <person name="Ismail N."/>
        </authorList>
    </citation>
    <scope>NUCLEOTIDE SEQUENCE [LARGE SCALE GENOMIC DNA]</scope>
    <source>
        <strain evidence="1 2">MNAD 1.6</strain>
    </source>
</reference>
<protein>
    <submittedName>
        <fullName evidence="1">Uncharacterized protein</fullName>
    </submittedName>
</protein>